<dbReference type="InterPro" id="IPR027424">
    <property type="entry name" value="Glucose_Oxidase_domain_2"/>
</dbReference>
<dbReference type="EMBL" id="JAGTJR010000008">
    <property type="protein sequence ID" value="KAH7055836.1"/>
    <property type="molecule type" value="Genomic_DNA"/>
</dbReference>
<dbReference type="Pfam" id="PF05199">
    <property type="entry name" value="GMC_oxred_C"/>
    <property type="match status" value="1"/>
</dbReference>
<dbReference type="PROSITE" id="PS00623">
    <property type="entry name" value="GMC_OXRED_1"/>
    <property type="match status" value="1"/>
</dbReference>
<evidence type="ECO:0000256" key="4">
    <source>
        <dbReference type="ARBA" id="ARBA00022827"/>
    </source>
</evidence>
<dbReference type="PIRSF" id="PIRSF000137">
    <property type="entry name" value="Alcohol_oxidase"/>
    <property type="match status" value="1"/>
</dbReference>
<dbReference type="Gene3D" id="3.50.50.60">
    <property type="entry name" value="FAD/NAD(P)-binding domain"/>
    <property type="match status" value="1"/>
</dbReference>
<feature type="signal peptide" evidence="8">
    <location>
        <begin position="1"/>
        <end position="18"/>
    </location>
</feature>
<dbReference type="InterPro" id="IPR012132">
    <property type="entry name" value="GMC_OxRdtase"/>
</dbReference>
<evidence type="ECO:0000313" key="10">
    <source>
        <dbReference type="EMBL" id="KAH7055836.1"/>
    </source>
</evidence>
<keyword evidence="3 6" id="KW-0285">Flavoprotein</keyword>
<dbReference type="PANTHER" id="PTHR11552">
    <property type="entry name" value="GLUCOSE-METHANOL-CHOLINE GMC OXIDOREDUCTASE"/>
    <property type="match status" value="1"/>
</dbReference>
<feature type="chain" id="PRO_5047244991" evidence="8">
    <location>
        <begin position="19"/>
        <end position="665"/>
    </location>
</feature>
<feature type="compositionally biased region" description="Low complexity" evidence="7">
    <location>
        <begin position="644"/>
        <end position="657"/>
    </location>
</feature>
<dbReference type="Proteomes" id="UP000774617">
    <property type="component" value="Unassembled WGS sequence"/>
</dbReference>
<evidence type="ECO:0000256" key="2">
    <source>
        <dbReference type="ARBA" id="ARBA00010790"/>
    </source>
</evidence>
<dbReference type="SUPFAM" id="SSF54373">
    <property type="entry name" value="FAD-linked reductases, C-terminal domain"/>
    <property type="match status" value="1"/>
</dbReference>
<keyword evidence="8" id="KW-0732">Signal</keyword>
<keyword evidence="11" id="KW-1185">Reference proteome</keyword>
<dbReference type="Pfam" id="PF00732">
    <property type="entry name" value="GMC_oxred_N"/>
    <property type="match status" value="1"/>
</dbReference>
<evidence type="ECO:0000256" key="8">
    <source>
        <dbReference type="SAM" id="SignalP"/>
    </source>
</evidence>
<evidence type="ECO:0000256" key="6">
    <source>
        <dbReference type="RuleBase" id="RU003968"/>
    </source>
</evidence>
<gene>
    <name evidence="10" type="ORF">B0J12DRAFT_596650</name>
</gene>
<protein>
    <submittedName>
        <fullName evidence="10">Glucose oxidase</fullName>
    </submittedName>
</protein>
<evidence type="ECO:0000259" key="9">
    <source>
        <dbReference type="PROSITE" id="PS00623"/>
    </source>
</evidence>
<dbReference type="PANTHER" id="PTHR11552:SF201">
    <property type="entry name" value="GLUCOSE-METHANOL-CHOLINE OXIDOREDUCTASE N-TERMINAL DOMAIN-CONTAINING PROTEIN"/>
    <property type="match status" value="1"/>
</dbReference>
<comment type="cofactor">
    <cofactor evidence="1">
        <name>FAD</name>
        <dbReference type="ChEBI" id="CHEBI:57692"/>
    </cofactor>
</comment>
<evidence type="ECO:0000256" key="7">
    <source>
        <dbReference type="SAM" id="MobiDB-lite"/>
    </source>
</evidence>
<evidence type="ECO:0000256" key="5">
    <source>
        <dbReference type="ARBA" id="ARBA00023002"/>
    </source>
</evidence>
<evidence type="ECO:0000256" key="1">
    <source>
        <dbReference type="ARBA" id="ARBA00001974"/>
    </source>
</evidence>
<dbReference type="InterPro" id="IPR007867">
    <property type="entry name" value="GMC_OxRtase_C"/>
</dbReference>
<feature type="region of interest" description="Disordered" evidence="7">
    <location>
        <begin position="597"/>
        <end position="665"/>
    </location>
</feature>
<dbReference type="Gene3D" id="3.30.560.10">
    <property type="entry name" value="Glucose Oxidase, domain 3"/>
    <property type="match status" value="1"/>
</dbReference>
<comment type="similarity">
    <text evidence="2 6">Belongs to the GMC oxidoreductase family.</text>
</comment>
<feature type="domain" description="Glucose-methanol-choline oxidoreductase N-terminal" evidence="9">
    <location>
        <begin position="92"/>
        <end position="115"/>
    </location>
</feature>
<dbReference type="InterPro" id="IPR036188">
    <property type="entry name" value="FAD/NAD-bd_sf"/>
</dbReference>
<dbReference type="SUPFAM" id="SSF51905">
    <property type="entry name" value="FAD/NAD(P)-binding domain"/>
    <property type="match status" value="1"/>
</dbReference>
<dbReference type="Gene3D" id="4.10.450.10">
    <property type="entry name" value="Glucose Oxidase, domain 2"/>
    <property type="match status" value="1"/>
</dbReference>
<proteinExistence type="inferred from homology"/>
<evidence type="ECO:0000256" key="3">
    <source>
        <dbReference type="ARBA" id="ARBA00022630"/>
    </source>
</evidence>
<comment type="caution">
    <text evidence="10">The sequence shown here is derived from an EMBL/GenBank/DDBJ whole genome shotgun (WGS) entry which is preliminary data.</text>
</comment>
<keyword evidence="5" id="KW-0560">Oxidoreductase</keyword>
<evidence type="ECO:0000313" key="11">
    <source>
        <dbReference type="Proteomes" id="UP000774617"/>
    </source>
</evidence>
<reference evidence="10 11" key="1">
    <citation type="journal article" date="2021" name="Nat. Commun.">
        <title>Genetic determinants of endophytism in the Arabidopsis root mycobiome.</title>
        <authorList>
            <person name="Mesny F."/>
            <person name="Miyauchi S."/>
            <person name="Thiergart T."/>
            <person name="Pickel B."/>
            <person name="Atanasova L."/>
            <person name="Karlsson M."/>
            <person name="Huettel B."/>
            <person name="Barry K.W."/>
            <person name="Haridas S."/>
            <person name="Chen C."/>
            <person name="Bauer D."/>
            <person name="Andreopoulos W."/>
            <person name="Pangilinan J."/>
            <person name="LaButti K."/>
            <person name="Riley R."/>
            <person name="Lipzen A."/>
            <person name="Clum A."/>
            <person name="Drula E."/>
            <person name="Henrissat B."/>
            <person name="Kohler A."/>
            <person name="Grigoriev I.V."/>
            <person name="Martin F.M."/>
            <person name="Hacquard S."/>
        </authorList>
    </citation>
    <scope>NUCLEOTIDE SEQUENCE [LARGE SCALE GENOMIC DNA]</scope>
    <source>
        <strain evidence="10 11">MPI-SDFR-AT-0080</strain>
    </source>
</reference>
<keyword evidence="4 6" id="KW-0274">FAD</keyword>
<organism evidence="10 11">
    <name type="scientific">Macrophomina phaseolina</name>
    <dbReference type="NCBI Taxonomy" id="35725"/>
    <lineage>
        <taxon>Eukaryota</taxon>
        <taxon>Fungi</taxon>
        <taxon>Dikarya</taxon>
        <taxon>Ascomycota</taxon>
        <taxon>Pezizomycotina</taxon>
        <taxon>Dothideomycetes</taxon>
        <taxon>Dothideomycetes incertae sedis</taxon>
        <taxon>Botryosphaeriales</taxon>
        <taxon>Botryosphaeriaceae</taxon>
        <taxon>Macrophomina</taxon>
    </lineage>
</organism>
<dbReference type="InterPro" id="IPR000172">
    <property type="entry name" value="GMC_OxRdtase_N"/>
</dbReference>
<accession>A0ABQ8GH78</accession>
<name>A0ABQ8GH78_9PEZI</name>
<feature type="compositionally biased region" description="Gly residues" evidence="7">
    <location>
        <begin position="606"/>
        <end position="626"/>
    </location>
</feature>
<sequence length="665" mass="70309">MRSTLSYLLFLWAAGANSQQSSQLLESYDYIICGGGTSGLTVANRLTELADATVLVIEAGPESISSQSQGDWRYPNGPERFASGRSQTLPAGKVLGGSSVINGQVYLRAEQAQIDDWERAGNTGWNWATLFPYYLKSEQFAVPNERQTDAGLTYTAEFHGTNGPVNTGWPTEVAIETYLNQLEEAYASIGIPRLQDPNGGKMRGLSTYPRTRQAINDRDVRESAASAYYEPVRDRTNLDVLLNTSVLRIVWAENDDADGNAIAAGVEVATADGTTAVLNATQEVILAAGAYRSASILEYSGVGNSQILQGLGIATKVYLPGVGEHLMDQANNILTFEPAPEAGFTGTTAYVAYASVADVFGDEAAAVAEEVRAALPDYAATIAAQNNNATSAEELLPLLEIQYTSIFETGITAFELLKGLEFQPTRLECEVWSTLPFSRGNVHITTARPPTDGSTPALAINNNYFQLDYDNRAQIAAARFVRNLYALPPLNGSSVLDEIAPGLATVPPDATDDEWEVWLKGQFRSAWHPVGTTSMLPRQNGGVVDAELKVYETANVRIVDAGVFPFQINGHPSATVYAVAERAADIIKQSFSAGAQTVLPPSTSGQTGGTGSSGSGSGSGGSGSGGQSEQPASGTGAGSGGTSGQSSDGSGMVPVGRVRGRRVRL</sequence>